<name>A0A6A4GFG3_9AGAR</name>
<keyword evidence="3" id="KW-1185">Reference proteome</keyword>
<evidence type="ECO:0000259" key="1">
    <source>
        <dbReference type="Pfam" id="PF23152"/>
    </source>
</evidence>
<gene>
    <name evidence="2" type="ORF">BT96DRAFT_682094</name>
</gene>
<feature type="domain" description="NAD-specific glutamate dehydrogenase second" evidence="1">
    <location>
        <begin position="59"/>
        <end position="113"/>
    </location>
</feature>
<protein>
    <recommendedName>
        <fullName evidence="1">NAD-specific glutamate dehydrogenase second domain-containing protein</fullName>
    </recommendedName>
</protein>
<evidence type="ECO:0000313" key="3">
    <source>
        <dbReference type="Proteomes" id="UP000799118"/>
    </source>
</evidence>
<dbReference type="Proteomes" id="UP000799118">
    <property type="component" value="Unassembled WGS sequence"/>
</dbReference>
<organism evidence="2 3">
    <name type="scientific">Gymnopus androsaceus JB14</name>
    <dbReference type="NCBI Taxonomy" id="1447944"/>
    <lineage>
        <taxon>Eukaryota</taxon>
        <taxon>Fungi</taxon>
        <taxon>Dikarya</taxon>
        <taxon>Basidiomycota</taxon>
        <taxon>Agaricomycotina</taxon>
        <taxon>Agaricomycetes</taxon>
        <taxon>Agaricomycetidae</taxon>
        <taxon>Agaricales</taxon>
        <taxon>Marasmiineae</taxon>
        <taxon>Omphalotaceae</taxon>
        <taxon>Gymnopus</taxon>
    </lineage>
</organism>
<dbReference type="OrthoDB" id="184415at2759"/>
<dbReference type="InterPro" id="IPR056365">
    <property type="entry name" value="NAD-GDH_2nd"/>
</dbReference>
<dbReference type="EMBL" id="ML770221">
    <property type="protein sequence ID" value="KAE9384113.1"/>
    <property type="molecule type" value="Genomic_DNA"/>
</dbReference>
<dbReference type="Pfam" id="PF23152">
    <property type="entry name" value="GDH_2nd"/>
    <property type="match status" value="1"/>
</dbReference>
<evidence type="ECO:0000313" key="2">
    <source>
        <dbReference type="EMBL" id="KAE9384113.1"/>
    </source>
</evidence>
<accession>A0A6A4GFG3</accession>
<reference evidence="2" key="1">
    <citation type="journal article" date="2019" name="Environ. Microbiol.">
        <title>Fungal ecological strategies reflected in gene transcription - a case study of two litter decomposers.</title>
        <authorList>
            <person name="Barbi F."/>
            <person name="Kohler A."/>
            <person name="Barry K."/>
            <person name="Baskaran P."/>
            <person name="Daum C."/>
            <person name="Fauchery L."/>
            <person name="Ihrmark K."/>
            <person name="Kuo A."/>
            <person name="LaButti K."/>
            <person name="Lipzen A."/>
            <person name="Morin E."/>
            <person name="Grigoriev I.V."/>
            <person name="Henrissat B."/>
            <person name="Lindahl B."/>
            <person name="Martin F."/>
        </authorList>
    </citation>
    <scope>NUCLEOTIDE SEQUENCE</scope>
    <source>
        <strain evidence="2">JB14</strain>
    </source>
</reference>
<sequence>MPTDSKLSVPPGPSPRLLLSSSDAISSSSVCVCVSRNPCRKGCRGQERVRQVLGKGQQEKIMWSAEQRYSPVTEVFKVEGERERRLVIGYKMGGTTTLSTLSNLFHFYSLFTKTWNSSSNAPTVSLSTPCT</sequence>
<dbReference type="AlphaFoldDB" id="A0A6A4GFG3"/>
<proteinExistence type="predicted"/>